<evidence type="ECO:0000313" key="2">
    <source>
        <dbReference type="EMBL" id="GBP91143.1"/>
    </source>
</evidence>
<dbReference type="PANTHER" id="PTHR34415:SF1">
    <property type="entry name" value="INTEGRASE CATALYTIC DOMAIN-CONTAINING PROTEIN"/>
    <property type="match status" value="1"/>
</dbReference>
<dbReference type="OrthoDB" id="6747067at2759"/>
<name>A0A4C1ZWC3_EUMVA</name>
<dbReference type="InterPro" id="IPR057191">
    <property type="entry name" value="DUF7869"/>
</dbReference>
<dbReference type="Pfam" id="PF25273">
    <property type="entry name" value="DUF7869"/>
    <property type="match status" value="1"/>
</dbReference>
<reference evidence="2 3" key="1">
    <citation type="journal article" date="2019" name="Commun. Biol.">
        <title>The bagworm genome reveals a unique fibroin gene that provides high tensile strength.</title>
        <authorList>
            <person name="Kono N."/>
            <person name="Nakamura H."/>
            <person name="Ohtoshi R."/>
            <person name="Tomita M."/>
            <person name="Numata K."/>
            <person name="Arakawa K."/>
        </authorList>
    </citation>
    <scope>NUCLEOTIDE SEQUENCE [LARGE SCALE GENOMIC DNA]</scope>
</reference>
<feature type="domain" description="DUF7869" evidence="1">
    <location>
        <begin position="139"/>
        <end position="287"/>
    </location>
</feature>
<protein>
    <recommendedName>
        <fullName evidence="1">DUF7869 domain-containing protein</fullName>
    </recommendedName>
</protein>
<dbReference type="PANTHER" id="PTHR34415">
    <property type="entry name" value="INTEGRASE CATALYTIC DOMAIN-CONTAINING PROTEIN"/>
    <property type="match status" value="1"/>
</dbReference>
<evidence type="ECO:0000259" key="1">
    <source>
        <dbReference type="Pfam" id="PF25273"/>
    </source>
</evidence>
<dbReference type="AlphaFoldDB" id="A0A4C1ZWC3"/>
<proteinExistence type="predicted"/>
<keyword evidence="3" id="KW-1185">Reference proteome</keyword>
<sequence length="378" mass="44457">MEREELTFLCDVFTLGGHRSFEHDCGFGRPQVDVCSVCEELESKIKSTSLNDNAKRVAVAEKMVHVKRAKKFYNKQKEILTLCNDEDDVGAIVFDYMQNLPLAKIPVQEMFYLRKLWLYVFCVHDLKTNEAHFYTYHEGEAKRGPDQVCSLLWMMIQKMDPKIKELHVFSDACGGQNRNNTLIRFFLTLVSINRFDKIYQYFPVRGHSFFQCDRNFGTAKRLIRRKDRIYVPAQYNNLISEAKSKVFLVEAINKENILNFKTTWQPFYKKTCKSIDKSTTFKISKYKHFEYNSGNKGYLTCSEFIDGFVKTSFLRRKSRTNPKIPEEKSYPSKLPINEKKMNDVRKIIPYIPEEYKTFYDLILTWPTTTLDGADIDED</sequence>
<dbReference type="EMBL" id="BGZK01002144">
    <property type="protein sequence ID" value="GBP91143.1"/>
    <property type="molecule type" value="Genomic_DNA"/>
</dbReference>
<organism evidence="2 3">
    <name type="scientific">Eumeta variegata</name>
    <name type="common">Bagworm moth</name>
    <name type="synonym">Eumeta japonica</name>
    <dbReference type="NCBI Taxonomy" id="151549"/>
    <lineage>
        <taxon>Eukaryota</taxon>
        <taxon>Metazoa</taxon>
        <taxon>Ecdysozoa</taxon>
        <taxon>Arthropoda</taxon>
        <taxon>Hexapoda</taxon>
        <taxon>Insecta</taxon>
        <taxon>Pterygota</taxon>
        <taxon>Neoptera</taxon>
        <taxon>Endopterygota</taxon>
        <taxon>Lepidoptera</taxon>
        <taxon>Glossata</taxon>
        <taxon>Ditrysia</taxon>
        <taxon>Tineoidea</taxon>
        <taxon>Psychidae</taxon>
        <taxon>Oiketicinae</taxon>
        <taxon>Eumeta</taxon>
    </lineage>
</organism>
<evidence type="ECO:0000313" key="3">
    <source>
        <dbReference type="Proteomes" id="UP000299102"/>
    </source>
</evidence>
<comment type="caution">
    <text evidence="2">The sequence shown here is derived from an EMBL/GenBank/DDBJ whole genome shotgun (WGS) entry which is preliminary data.</text>
</comment>
<accession>A0A4C1ZWC3</accession>
<gene>
    <name evidence="2" type="ORF">EVAR_24095_1</name>
</gene>
<dbReference type="Proteomes" id="UP000299102">
    <property type="component" value="Unassembled WGS sequence"/>
</dbReference>